<feature type="region of interest" description="Disordered" evidence="1">
    <location>
        <begin position="62"/>
        <end position="86"/>
    </location>
</feature>
<sequence length="86" mass="9544">MGISGRGTKAKTITSCDNAFVTNIGAADAALALRFRAKNICWPETLERSVSYKCFICAKAKRQQQSAQSERKSTPRYGDRSKKKLK</sequence>
<gene>
    <name evidence="2" type="ORF">ACZ11_22630</name>
</gene>
<dbReference type="EMBL" id="LFXJ01000011">
    <property type="protein sequence ID" value="KMY28556.1"/>
    <property type="molecule type" value="Genomic_DNA"/>
</dbReference>
<dbReference type="AlphaFoldDB" id="A0A0K9F331"/>
<accession>A0A0K9F331</accession>
<dbReference type="Proteomes" id="UP000037326">
    <property type="component" value="Unassembled WGS sequence"/>
</dbReference>
<proteinExistence type="predicted"/>
<protein>
    <submittedName>
        <fullName evidence="2">Uncharacterized protein</fullName>
    </submittedName>
</protein>
<evidence type="ECO:0000313" key="3">
    <source>
        <dbReference type="Proteomes" id="UP000037326"/>
    </source>
</evidence>
<organism evidence="2 3">
    <name type="scientific">Lysinibacillus xylanilyticus</name>
    <dbReference type="NCBI Taxonomy" id="582475"/>
    <lineage>
        <taxon>Bacteria</taxon>
        <taxon>Bacillati</taxon>
        <taxon>Bacillota</taxon>
        <taxon>Bacilli</taxon>
        <taxon>Bacillales</taxon>
        <taxon>Bacillaceae</taxon>
        <taxon>Lysinibacillus</taxon>
    </lineage>
</organism>
<comment type="caution">
    <text evidence="2">The sequence shown here is derived from an EMBL/GenBank/DDBJ whole genome shotgun (WGS) entry which is preliminary data.</text>
</comment>
<name>A0A0K9F331_9BACI</name>
<evidence type="ECO:0000313" key="2">
    <source>
        <dbReference type="EMBL" id="KMY28556.1"/>
    </source>
</evidence>
<reference evidence="3" key="1">
    <citation type="submission" date="2015-07" db="EMBL/GenBank/DDBJ databases">
        <authorList>
            <consortium name="Consortium for Microbial Forensics and Genomics (microFORGE)"/>
            <person name="Knight B.M."/>
            <person name="Roberts D.P."/>
            <person name="Lin D."/>
            <person name="Hari K."/>
            <person name="Fletcher J."/>
            <person name="Melcher U."/>
            <person name="Blagden T."/>
            <person name="Winegar R.A."/>
        </authorList>
    </citation>
    <scope>NUCLEOTIDE SEQUENCE [LARGE SCALE GENOMIC DNA]</scope>
    <source>
        <strain evidence="3">DSM 23493</strain>
    </source>
</reference>
<evidence type="ECO:0000256" key="1">
    <source>
        <dbReference type="SAM" id="MobiDB-lite"/>
    </source>
</evidence>
<feature type="compositionally biased region" description="Basic and acidic residues" evidence="1">
    <location>
        <begin position="69"/>
        <end position="80"/>
    </location>
</feature>